<name>A0A179FTE9_METCM</name>
<keyword evidence="3" id="KW-1185">Reference proteome</keyword>
<comment type="caution">
    <text evidence="2">The sequence shown here is derived from an EMBL/GenBank/DDBJ whole genome shotgun (WGS) entry which is preliminary data.</text>
</comment>
<organism evidence="2 3">
    <name type="scientific">Pochonia chlamydosporia 170</name>
    <dbReference type="NCBI Taxonomy" id="1380566"/>
    <lineage>
        <taxon>Eukaryota</taxon>
        <taxon>Fungi</taxon>
        <taxon>Dikarya</taxon>
        <taxon>Ascomycota</taxon>
        <taxon>Pezizomycotina</taxon>
        <taxon>Sordariomycetes</taxon>
        <taxon>Hypocreomycetidae</taxon>
        <taxon>Hypocreales</taxon>
        <taxon>Clavicipitaceae</taxon>
        <taxon>Pochonia</taxon>
    </lineage>
</organism>
<dbReference type="OrthoDB" id="509690at2759"/>
<feature type="chain" id="PRO_5012407475" evidence="1">
    <location>
        <begin position="19"/>
        <end position="478"/>
    </location>
</feature>
<dbReference type="InterPro" id="IPR012334">
    <property type="entry name" value="Pectin_lyas_fold"/>
</dbReference>
<proteinExistence type="predicted"/>
<dbReference type="Proteomes" id="UP000078397">
    <property type="component" value="Unassembled WGS sequence"/>
</dbReference>
<dbReference type="SUPFAM" id="SSF51126">
    <property type="entry name" value="Pectin lyase-like"/>
    <property type="match status" value="1"/>
</dbReference>
<dbReference type="STRING" id="1380566.A0A179FTE9"/>
<dbReference type="GeneID" id="28848291"/>
<dbReference type="InterPro" id="IPR011050">
    <property type="entry name" value="Pectin_lyase_fold/virulence"/>
</dbReference>
<dbReference type="EMBL" id="LSBJ02000003">
    <property type="protein sequence ID" value="OAQ68882.2"/>
    <property type="molecule type" value="Genomic_DNA"/>
</dbReference>
<evidence type="ECO:0000313" key="3">
    <source>
        <dbReference type="Proteomes" id="UP000078397"/>
    </source>
</evidence>
<protein>
    <submittedName>
        <fullName evidence="2">Hemagglutinin-related protein</fullName>
    </submittedName>
</protein>
<dbReference type="Gene3D" id="2.160.20.10">
    <property type="entry name" value="Single-stranded right-handed beta-helix, Pectin lyase-like"/>
    <property type="match status" value="1"/>
</dbReference>
<evidence type="ECO:0000313" key="2">
    <source>
        <dbReference type="EMBL" id="OAQ68882.2"/>
    </source>
</evidence>
<dbReference type="RefSeq" id="XP_022284515.1">
    <property type="nucleotide sequence ID" value="XM_022428434.1"/>
</dbReference>
<reference evidence="2 3" key="1">
    <citation type="journal article" date="2016" name="PLoS Pathog.">
        <title>Biosynthesis of antibiotic leucinostatins in bio-control fungus Purpureocillium lilacinum and their inhibition on phytophthora revealed by genome mining.</title>
        <authorList>
            <person name="Wang G."/>
            <person name="Liu Z."/>
            <person name="Lin R."/>
            <person name="Li E."/>
            <person name="Mao Z."/>
            <person name="Ling J."/>
            <person name="Yang Y."/>
            <person name="Yin W.B."/>
            <person name="Xie B."/>
        </authorList>
    </citation>
    <scope>NUCLEOTIDE SEQUENCE [LARGE SCALE GENOMIC DNA]</scope>
    <source>
        <strain evidence="2">170</strain>
    </source>
</reference>
<evidence type="ECO:0000256" key="1">
    <source>
        <dbReference type="SAM" id="SignalP"/>
    </source>
</evidence>
<accession>A0A179FTE9</accession>
<gene>
    <name evidence="2" type="ORF">VFPPC_05046</name>
</gene>
<feature type="signal peptide" evidence="1">
    <location>
        <begin position="1"/>
        <end position="18"/>
    </location>
</feature>
<dbReference type="KEGG" id="pchm:VFPPC_05046"/>
<keyword evidence="1" id="KW-0732">Signal</keyword>
<sequence>MLTSTVLIALGLTTLAAADKVNYKTLITPRGDHLPDFSYCGYRASNTSLPPIDSPPTTTLHPSSGDQTARVQDALNSISKKGGGVLLLTNGQYKFQGSLVIPNNTVLRGSGTGKTTLLPVASSDFIVFGDEVDDPEVTPVSKITDKYVAVGANKFTVNDASGLQVGQYVMVQRAATADWIRQNGMADLVRDGKPQTWLKPGSLIEQPRRIIAIANKQITIDVPLTDAIDSKYMQGQVAPYAFPKASSEMGIESLSITLSPTCSGASLADSSCGHSAITFNSWVTDSWIRNVNITGYNGYVNTLSMSQRITIDSLSMYRDHATNKTRGYPADITIQGTQILVKNSSSFGVAKAQTFPVVTQDRTPGPNAVVNFSTELAISVLSPHQRWAHGLLIDNSKSSWKLGNRGIYGSGQGWTINAGVAWNVDGDTGEASSPPLGTNWCIGCGGGKVTGNGTFVSTGKSVEPLSLFAAQLNDRIRK</sequence>
<dbReference type="AlphaFoldDB" id="A0A179FTE9"/>